<dbReference type="RefSeq" id="WP_095717913.1">
    <property type="nucleotide sequence ID" value="NZ_NTGA01000013.1"/>
</dbReference>
<sequence length="212" mass="23318">METTISAPLSRALHDSTMAAHEQAENASFITRLMNGEGTPAGLVALLRQSLPVYEALEDACRRAGTDPRLSAILDPRLDRTEALRADLEAHRAQGRSFETVVPATEAYVAELRERATDPAALIGHHYVRYLGDLSGGQIIRTMVRRHYGIETGLGFYDFDIAKPKVYKDDYRAALDALPLGETDRASALAAATRAFDLNHRIFLDLEALGVR</sequence>
<dbReference type="PIRSF" id="PIRSF000343">
    <property type="entry name" value="Haem_Oase"/>
    <property type="match status" value="1"/>
</dbReference>
<dbReference type="SUPFAM" id="SSF48613">
    <property type="entry name" value="Heme oxygenase-like"/>
    <property type="match status" value="1"/>
</dbReference>
<dbReference type="GO" id="GO:0042167">
    <property type="term" value="P:heme catabolic process"/>
    <property type="evidence" value="ECO:0007669"/>
    <property type="project" value="TreeGrafter"/>
</dbReference>
<dbReference type="InterPro" id="IPR016053">
    <property type="entry name" value="Haem_Oase-like"/>
</dbReference>
<evidence type="ECO:0000256" key="4">
    <source>
        <dbReference type="PIRSR" id="PIRSR000343-1"/>
    </source>
</evidence>
<dbReference type="Proteomes" id="UP000218810">
    <property type="component" value="Unassembled WGS sequence"/>
</dbReference>
<dbReference type="GO" id="GO:0006979">
    <property type="term" value="P:response to oxidative stress"/>
    <property type="evidence" value="ECO:0007669"/>
    <property type="project" value="TreeGrafter"/>
</dbReference>
<keyword evidence="2 5" id="KW-0479">Metal-binding</keyword>
<comment type="caution">
    <text evidence="6">The sequence shown here is derived from an EMBL/GenBank/DDBJ whole genome shotgun (WGS) entry which is preliminary data.</text>
</comment>
<keyword evidence="1 4" id="KW-0349">Heme</keyword>
<evidence type="ECO:0000256" key="2">
    <source>
        <dbReference type="ARBA" id="ARBA00022723"/>
    </source>
</evidence>
<dbReference type="PANTHER" id="PTHR10720">
    <property type="entry name" value="HEME OXYGENASE"/>
    <property type="match status" value="1"/>
</dbReference>
<feature type="binding site" evidence="4">
    <location>
        <position position="172"/>
    </location>
    <ligand>
        <name>heme b</name>
        <dbReference type="ChEBI" id="CHEBI:60344"/>
    </ligand>
</feature>
<keyword evidence="7" id="KW-1185">Reference proteome</keyword>
<feature type="binding site" description="axial binding residue" evidence="5">
    <location>
        <position position="21"/>
    </location>
    <ligand>
        <name>heme b</name>
        <dbReference type="ChEBI" id="CHEBI:60344"/>
    </ligand>
    <ligandPart>
        <name>Fe</name>
        <dbReference type="ChEBI" id="CHEBI:18248"/>
    </ligandPart>
</feature>
<name>A0A2A2WR74_9ACTN</name>
<evidence type="ECO:0000313" key="6">
    <source>
        <dbReference type="EMBL" id="PAY23739.1"/>
    </source>
</evidence>
<keyword evidence="3 5" id="KW-0408">Iron</keyword>
<dbReference type="GO" id="GO:0020037">
    <property type="term" value="F:heme binding"/>
    <property type="evidence" value="ECO:0007669"/>
    <property type="project" value="TreeGrafter"/>
</dbReference>
<dbReference type="OrthoDB" id="5493802at2"/>
<gene>
    <name evidence="6" type="ORF">CEY15_07570</name>
</gene>
<dbReference type="GO" id="GO:0004392">
    <property type="term" value="F:heme oxygenase (decyclizing) activity"/>
    <property type="evidence" value="ECO:0007669"/>
    <property type="project" value="InterPro"/>
</dbReference>
<organism evidence="6 7">
    <name type="scientific">Dietzia natronolimnaea</name>
    <dbReference type="NCBI Taxonomy" id="161920"/>
    <lineage>
        <taxon>Bacteria</taxon>
        <taxon>Bacillati</taxon>
        <taxon>Actinomycetota</taxon>
        <taxon>Actinomycetes</taxon>
        <taxon>Mycobacteriales</taxon>
        <taxon>Dietziaceae</taxon>
        <taxon>Dietzia</taxon>
    </lineage>
</organism>
<evidence type="ECO:0000313" key="7">
    <source>
        <dbReference type="Proteomes" id="UP000218810"/>
    </source>
</evidence>
<protein>
    <submittedName>
        <fullName evidence="6">Biliverdin-producing heme oxygenase</fullName>
    </submittedName>
</protein>
<dbReference type="GO" id="GO:0046872">
    <property type="term" value="F:metal ion binding"/>
    <property type="evidence" value="ECO:0007669"/>
    <property type="project" value="UniProtKB-KW"/>
</dbReference>
<proteinExistence type="predicted"/>
<evidence type="ECO:0000256" key="3">
    <source>
        <dbReference type="ARBA" id="ARBA00023004"/>
    </source>
</evidence>
<dbReference type="Gene3D" id="1.20.910.10">
    <property type="entry name" value="Heme oxygenase-like"/>
    <property type="match status" value="1"/>
</dbReference>
<evidence type="ECO:0000256" key="5">
    <source>
        <dbReference type="PIRSR" id="PIRSR000343-2"/>
    </source>
</evidence>
<feature type="binding site" evidence="4">
    <location>
        <position position="127"/>
    </location>
    <ligand>
        <name>heme b</name>
        <dbReference type="ChEBI" id="CHEBI:60344"/>
    </ligand>
</feature>
<dbReference type="AlphaFoldDB" id="A0A2A2WR74"/>
<dbReference type="InterPro" id="IPR016084">
    <property type="entry name" value="Haem_Oase-like_multi-hlx"/>
</dbReference>
<dbReference type="PRINTS" id="PR00088">
    <property type="entry name" value="HAEMOXYGNASE"/>
</dbReference>
<dbReference type="InterPro" id="IPR002051">
    <property type="entry name" value="Haem_Oase"/>
</dbReference>
<accession>A0A2A2WR74</accession>
<reference evidence="7" key="1">
    <citation type="submission" date="2017-09" db="EMBL/GenBank/DDBJ databases">
        <authorList>
            <person name="Zhang Y."/>
            <person name="Huang X."/>
            <person name="Liu J."/>
            <person name="Lu L."/>
            <person name="Peng K."/>
        </authorList>
    </citation>
    <scope>NUCLEOTIDE SEQUENCE [LARGE SCALE GENOMIC DNA]</scope>
    <source>
        <strain evidence="7">S-XJ-1</strain>
    </source>
</reference>
<evidence type="ECO:0000256" key="1">
    <source>
        <dbReference type="ARBA" id="ARBA00022617"/>
    </source>
</evidence>
<dbReference type="CDD" id="cd19165">
    <property type="entry name" value="HemeO"/>
    <property type="match status" value="1"/>
</dbReference>
<dbReference type="GO" id="GO:0006788">
    <property type="term" value="P:heme oxidation"/>
    <property type="evidence" value="ECO:0007669"/>
    <property type="project" value="InterPro"/>
</dbReference>
<dbReference type="EMBL" id="NTGA01000013">
    <property type="protein sequence ID" value="PAY23739.1"/>
    <property type="molecule type" value="Genomic_DNA"/>
</dbReference>
<dbReference type="Pfam" id="PF01126">
    <property type="entry name" value="Heme_oxygenase"/>
    <property type="match status" value="1"/>
</dbReference>
<dbReference type="PANTHER" id="PTHR10720:SF0">
    <property type="entry name" value="HEME OXYGENASE"/>
    <property type="match status" value="1"/>
</dbReference>